<accession>A0A3S0R862</accession>
<feature type="compositionally biased region" description="Gly residues" evidence="1">
    <location>
        <begin position="98"/>
        <end position="107"/>
    </location>
</feature>
<organism evidence="2 3">
    <name type="scientific">Azospirillum griseum</name>
    <dbReference type="NCBI Taxonomy" id="2496639"/>
    <lineage>
        <taxon>Bacteria</taxon>
        <taxon>Pseudomonadati</taxon>
        <taxon>Pseudomonadota</taxon>
        <taxon>Alphaproteobacteria</taxon>
        <taxon>Rhodospirillales</taxon>
        <taxon>Azospirillaceae</taxon>
        <taxon>Azospirillum</taxon>
    </lineage>
</organism>
<feature type="region of interest" description="Disordered" evidence="1">
    <location>
        <begin position="86"/>
        <end position="108"/>
    </location>
</feature>
<keyword evidence="3" id="KW-1185">Reference proteome</keyword>
<evidence type="ECO:0000256" key="1">
    <source>
        <dbReference type="SAM" id="MobiDB-lite"/>
    </source>
</evidence>
<dbReference type="RefSeq" id="WP_126616781.1">
    <property type="nucleotide sequence ID" value="NZ_JBHUCY010000038.1"/>
</dbReference>
<gene>
    <name evidence="2" type="ORF">EJ903_14860</name>
</gene>
<sequence length="172" mass="17116">MAQARGQTAVTARRSAAGPIRSGRGRWRVWLAVLALLLQAILPNAAMAARGGPVGAGSSDGGLGASLLVAPDPAAWAVGCGPSTLTPSLADPADEGNGAPGAAGAPGDGTHHAPPCALCLALSAHALVPPDGGALAVLRVGERLDSVRPRPYVMMSAARSRHAPRAPPVVWL</sequence>
<proteinExistence type="predicted"/>
<dbReference type="AlphaFoldDB" id="A0A3S0R862"/>
<evidence type="ECO:0000313" key="2">
    <source>
        <dbReference type="EMBL" id="RTR18913.1"/>
    </source>
</evidence>
<reference evidence="2 3" key="1">
    <citation type="submission" date="2018-12" db="EMBL/GenBank/DDBJ databases">
        <authorList>
            <person name="Yang Y."/>
        </authorList>
    </citation>
    <scope>NUCLEOTIDE SEQUENCE [LARGE SCALE GENOMIC DNA]</scope>
    <source>
        <strain evidence="2 3">L-25-5w-1</strain>
    </source>
</reference>
<name>A0A3S0R862_9PROT</name>
<evidence type="ECO:0008006" key="4">
    <source>
        <dbReference type="Google" id="ProtNLM"/>
    </source>
</evidence>
<dbReference type="EMBL" id="RXMA01000013">
    <property type="protein sequence ID" value="RTR18913.1"/>
    <property type="molecule type" value="Genomic_DNA"/>
</dbReference>
<evidence type="ECO:0000313" key="3">
    <source>
        <dbReference type="Proteomes" id="UP000277007"/>
    </source>
</evidence>
<comment type="caution">
    <text evidence="2">The sequence shown here is derived from an EMBL/GenBank/DDBJ whole genome shotgun (WGS) entry which is preliminary data.</text>
</comment>
<protein>
    <recommendedName>
        <fullName evidence="4">DUF2946 domain-containing protein</fullName>
    </recommendedName>
</protein>
<dbReference type="Proteomes" id="UP000277007">
    <property type="component" value="Unassembled WGS sequence"/>
</dbReference>